<dbReference type="AlphaFoldDB" id="A0A0A9BD70"/>
<organism evidence="1">
    <name type="scientific">Arundo donax</name>
    <name type="common">Giant reed</name>
    <name type="synonym">Donax arundinaceus</name>
    <dbReference type="NCBI Taxonomy" id="35708"/>
    <lineage>
        <taxon>Eukaryota</taxon>
        <taxon>Viridiplantae</taxon>
        <taxon>Streptophyta</taxon>
        <taxon>Embryophyta</taxon>
        <taxon>Tracheophyta</taxon>
        <taxon>Spermatophyta</taxon>
        <taxon>Magnoliopsida</taxon>
        <taxon>Liliopsida</taxon>
        <taxon>Poales</taxon>
        <taxon>Poaceae</taxon>
        <taxon>PACMAD clade</taxon>
        <taxon>Arundinoideae</taxon>
        <taxon>Arundineae</taxon>
        <taxon>Arundo</taxon>
    </lineage>
</organism>
<protein>
    <submittedName>
        <fullName evidence="1">Uncharacterized protein</fullName>
    </submittedName>
</protein>
<reference evidence="1" key="1">
    <citation type="submission" date="2014-09" db="EMBL/GenBank/DDBJ databases">
        <authorList>
            <person name="Magalhaes I.L.F."/>
            <person name="Oliveira U."/>
            <person name="Santos F.R."/>
            <person name="Vidigal T.H.D.A."/>
            <person name="Brescovit A.D."/>
            <person name="Santos A.J."/>
        </authorList>
    </citation>
    <scope>NUCLEOTIDE SEQUENCE</scope>
    <source>
        <tissue evidence="1">Shoot tissue taken approximately 20 cm above the soil surface</tissue>
    </source>
</reference>
<reference evidence="1" key="2">
    <citation type="journal article" date="2015" name="Data Brief">
        <title>Shoot transcriptome of the giant reed, Arundo donax.</title>
        <authorList>
            <person name="Barrero R.A."/>
            <person name="Guerrero F.D."/>
            <person name="Moolhuijzen P."/>
            <person name="Goolsby J.A."/>
            <person name="Tidwell J."/>
            <person name="Bellgard S.E."/>
            <person name="Bellgard M.I."/>
        </authorList>
    </citation>
    <scope>NUCLEOTIDE SEQUENCE</scope>
    <source>
        <tissue evidence="1">Shoot tissue taken approximately 20 cm above the soil surface</tissue>
    </source>
</reference>
<dbReference type="EMBL" id="GBRH01236604">
    <property type="protein sequence ID" value="JAD61291.1"/>
    <property type="molecule type" value="Transcribed_RNA"/>
</dbReference>
<name>A0A0A9BD70_ARUDO</name>
<evidence type="ECO:0000313" key="1">
    <source>
        <dbReference type="EMBL" id="JAD61291.1"/>
    </source>
</evidence>
<sequence>MCFKQHGSCAVDVSSCRSDDAVADQMMKMQILLDSAYLIHMICICCHIAI</sequence>
<proteinExistence type="predicted"/>
<accession>A0A0A9BD70</accession>